<dbReference type="FunFam" id="1.10.510.10:FF:000001">
    <property type="entry name" value="Calcium/calmodulin-dependent protein kinase type II subunit delta"/>
    <property type="match status" value="1"/>
</dbReference>
<dbReference type="Gene3D" id="6.10.140.620">
    <property type="match status" value="1"/>
</dbReference>
<evidence type="ECO:0000256" key="6">
    <source>
        <dbReference type="ARBA" id="ARBA00022777"/>
    </source>
</evidence>
<organism evidence="11 12">
    <name type="scientific">Callorhinchus milii</name>
    <name type="common">Ghost shark</name>
    <dbReference type="NCBI Taxonomy" id="7868"/>
    <lineage>
        <taxon>Eukaryota</taxon>
        <taxon>Metazoa</taxon>
        <taxon>Chordata</taxon>
        <taxon>Craniata</taxon>
        <taxon>Vertebrata</taxon>
        <taxon>Chondrichthyes</taxon>
        <taxon>Holocephali</taxon>
        <taxon>Chimaeriformes</taxon>
        <taxon>Callorhinchidae</taxon>
        <taxon>Callorhinchus</taxon>
    </lineage>
</organism>
<evidence type="ECO:0000259" key="10">
    <source>
        <dbReference type="PROSITE" id="PS50011"/>
    </source>
</evidence>
<dbReference type="SUPFAM" id="SSF54427">
    <property type="entry name" value="NTF2-like"/>
    <property type="match status" value="1"/>
</dbReference>
<dbReference type="PROSITE" id="PS00108">
    <property type="entry name" value="PROTEIN_KINASE_ST"/>
    <property type="match status" value="1"/>
</dbReference>
<keyword evidence="5" id="KW-0808">Transferase</keyword>
<evidence type="ECO:0000313" key="11">
    <source>
        <dbReference type="Ensembl" id="ENSCMIP00000011133.1"/>
    </source>
</evidence>
<comment type="catalytic activity">
    <reaction evidence="9">
        <text>L-seryl-[protein] + ATP = O-phospho-L-seryl-[protein] + ADP + H(+)</text>
        <dbReference type="Rhea" id="RHEA:17989"/>
        <dbReference type="Rhea" id="RHEA-COMP:9863"/>
        <dbReference type="Rhea" id="RHEA-COMP:11604"/>
        <dbReference type="ChEBI" id="CHEBI:15378"/>
        <dbReference type="ChEBI" id="CHEBI:29999"/>
        <dbReference type="ChEBI" id="CHEBI:30616"/>
        <dbReference type="ChEBI" id="CHEBI:83421"/>
        <dbReference type="ChEBI" id="CHEBI:456216"/>
        <dbReference type="EC" id="2.7.11.17"/>
    </reaction>
</comment>
<dbReference type="FunFam" id="3.10.450.50:FF:000001">
    <property type="entry name" value="calcium/calmodulin-dependent protein kinase type II subunit gamma isoform X1"/>
    <property type="match status" value="1"/>
</dbReference>
<dbReference type="GeneTree" id="ENSGT00940000156481"/>
<dbReference type="PROSITE" id="PS50011">
    <property type="entry name" value="PROTEIN_KINASE_DOM"/>
    <property type="match status" value="1"/>
</dbReference>
<name>A0A4W3H302_CALMI</name>
<evidence type="ECO:0000256" key="1">
    <source>
        <dbReference type="ARBA" id="ARBA00005354"/>
    </source>
</evidence>
<evidence type="ECO:0000256" key="5">
    <source>
        <dbReference type="ARBA" id="ARBA00022679"/>
    </source>
</evidence>
<protein>
    <recommendedName>
        <fullName evidence="2">calcium/calmodulin-dependent protein kinase</fullName>
        <ecNumber evidence="2">2.7.11.17</ecNumber>
    </recommendedName>
</protein>
<dbReference type="EC" id="2.7.11.17" evidence="2"/>
<evidence type="ECO:0000256" key="3">
    <source>
        <dbReference type="ARBA" id="ARBA00022527"/>
    </source>
</evidence>
<proteinExistence type="inferred from homology"/>
<dbReference type="PANTHER" id="PTHR24347">
    <property type="entry name" value="SERINE/THREONINE-PROTEIN KINASE"/>
    <property type="match status" value="1"/>
</dbReference>
<dbReference type="GO" id="GO:0004683">
    <property type="term" value="F:calcium/calmodulin-dependent protein kinase activity"/>
    <property type="evidence" value="ECO:0007669"/>
    <property type="project" value="UniProtKB-EC"/>
</dbReference>
<dbReference type="Gene3D" id="3.30.200.20">
    <property type="entry name" value="Phosphorylase Kinase, domain 1"/>
    <property type="match status" value="1"/>
</dbReference>
<dbReference type="Gene3D" id="1.10.510.10">
    <property type="entry name" value="Transferase(Phosphotransferase) domain 1"/>
    <property type="match status" value="1"/>
</dbReference>
<evidence type="ECO:0000256" key="4">
    <source>
        <dbReference type="ARBA" id="ARBA00022553"/>
    </source>
</evidence>
<dbReference type="InterPro" id="IPR032710">
    <property type="entry name" value="NTF2-like_dom_sf"/>
</dbReference>
<dbReference type="AlphaFoldDB" id="A0A4W3H302"/>
<accession>A0A4W3H302</accession>
<evidence type="ECO:0000256" key="2">
    <source>
        <dbReference type="ARBA" id="ARBA00012434"/>
    </source>
</evidence>
<comment type="catalytic activity">
    <reaction evidence="8">
        <text>L-threonyl-[protein] + ATP = O-phospho-L-threonyl-[protein] + ADP + H(+)</text>
        <dbReference type="Rhea" id="RHEA:46608"/>
        <dbReference type="Rhea" id="RHEA-COMP:11060"/>
        <dbReference type="Rhea" id="RHEA-COMP:11605"/>
        <dbReference type="ChEBI" id="CHEBI:15378"/>
        <dbReference type="ChEBI" id="CHEBI:30013"/>
        <dbReference type="ChEBI" id="CHEBI:30616"/>
        <dbReference type="ChEBI" id="CHEBI:61977"/>
        <dbReference type="ChEBI" id="CHEBI:456216"/>
        <dbReference type="EC" id="2.7.11.17"/>
    </reaction>
</comment>
<dbReference type="SUPFAM" id="SSF56112">
    <property type="entry name" value="Protein kinase-like (PK-like)"/>
    <property type="match status" value="1"/>
</dbReference>
<dbReference type="InterPro" id="IPR011009">
    <property type="entry name" value="Kinase-like_dom_sf"/>
</dbReference>
<dbReference type="InterPro" id="IPR013543">
    <property type="entry name" value="Ca/CaM-dep_prot_kinase-assoc"/>
</dbReference>
<dbReference type="Pfam" id="PF08332">
    <property type="entry name" value="CaMKII_AD"/>
    <property type="match status" value="1"/>
</dbReference>
<sequence>QEYAAKIINTKKLSARDHQKLEREARICRLLKHPNIVRLHDSISEEGFHYLIFDLVTGGELFEDIVAREYYSEADASQCIHQILESVNHIHQHDIVHRDLKPENLLLASKCKSAAVKLADFGLAIEVQGEQQAWFGFAGTPGYLSPEVLRKDPYGKPVDIWACGVILYILLVGYPPFWDEDQHKLYQQIKAGAYDFPSPEWDTVTPEAKNLINQMLTINPAKRITAPEALKHPWVCQRSTVASMMHRQETVECLRKFNARRKLKVSLFPECSEVLERNTPVIGRQSTAPAAAASAAAGLAEQGMWCQKAPSKAACTLNGHFAEQHLMFLSYVFFPKTLARKQDIIKITEQLIEAINNGDFEAYTKICDPGLTSFEPEALGNLVEGMDFHKFYFENLLSKNSKPIHTTILNPHVHLIGEDAACIAYIRLTQYIDSQGRPRTTQSEETRVWHRREGKWQNVHFHCSGAPAAPLQ</sequence>
<dbReference type="SMART" id="SM00220">
    <property type="entry name" value="S_TKc"/>
    <property type="match status" value="1"/>
</dbReference>
<dbReference type="Ensembl" id="ENSCMIT00000011412.1">
    <property type="protein sequence ID" value="ENSCMIP00000011133.1"/>
    <property type="gene ID" value="ENSCMIG00000005701.1"/>
</dbReference>
<keyword evidence="12" id="KW-1185">Reference proteome</keyword>
<dbReference type="GO" id="GO:0005524">
    <property type="term" value="F:ATP binding"/>
    <property type="evidence" value="ECO:0007669"/>
    <property type="project" value="InterPro"/>
</dbReference>
<feature type="domain" description="Protein kinase" evidence="10">
    <location>
        <begin position="1"/>
        <end position="235"/>
    </location>
</feature>
<reference evidence="12" key="2">
    <citation type="journal article" date="2007" name="PLoS Biol.">
        <title>Survey sequencing and comparative analysis of the elephant shark (Callorhinchus milii) genome.</title>
        <authorList>
            <person name="Venkatesh B."/>
            <person name="Kirkness E.F."/>
            <person name="Loh Y.H."/>
            <person name="Halpern A.L."/>
            <person name="Lee A.P."/>
            <person name="Johnson J."/>
            <person name="Dandona N."/>
            <person name="Viswanathan L.D."/>
            <person name="Tay A."/>
            <person name="Venter J.C."/>
            <person name="Strausberg R.L."/>
            <person name="Brenner S."/>
        </authorList>
    </citation>
    <scope>NUCLEOTIDE SEQUENCE [LARGE SCALE GENOMIC DNA]</scope>
</reference>
<dbReference type="Gene3D" id="3.10.450.50">
    <property type="match status" value="1"/>
</dbReference>
<evidence type="ECO:0000256" key="9">
    <source>
        <dbReference type="ARBA" id="ARBA00047430"/>
    </source>
</evidence>
<keyword evidence="7" id="KW-0112">Calmodulin-binding</keyword>
<dbReference type="CDD" id="cd14086">
    <property type="entry name" value="STKc_CaMKII"/>
    <property type="match status" value="1"/>
</dbReference>
<dbReference type="GO" id="GO:0005516">
    <property type="term" value="F:calmodulin binding"/>
    <property type="evidence" value="ECO:0007669"/>
    <property type="project" value="UniProtKB-KW"/>
</dbReference>
<keyword evidence="6" id="KW-0418">Kinase</keyword>
<dbReference type="Proteomes" id="UP000314986">
    <property type="component" value="Unassembled WGS sequence"/>
</dbReference>
<keyword evidence="3" id="KW-0723">Serine/threonine-protein kinase</keyword>
<reference evidence="11" key="5">
    <citation type="submission" date="2025-09" db="UniProtKB">
        <authorList>
            <consortium name="Ensembl"/>
        </authorList>
    </citation>
    <scope>IDENTIFICATION</scope>
</reference>
<dbReference type="InterPro" id="IPR008271">
    <property type="entry name" value="Ser/Thr_kinase_AS"/>
</dbReference>
<reference evidence="11" key="4">
    <citation type="submission" date="2025-08" db="UniProtKB">
        <authorList>
            <consortium name="Ensembl"/>
        </authorList>
    </citation>
    <scope>IDENTIFICATION</scope>
</reference>
<comment type="similarity">
    <text evidence="1">Belongs to the protein kinase superfamily. CAMK Ser/Thr protein kinase family. CaMK subfamily.</text>
</comment>
<evidence type="ECO:0000256" key="7">
    <source>
        <dbReference type="ARBA" id="ARBA00022860"/>
    </source>
</evidence>
<evidence type="ECO:0000313" key="12">
    <source>
        <dbReference type="Proteomes" id="UP000314986"/>
    </source>
</evidence>
<dbReference type="Pfam" id="PF00069">
    <property type="entry name" value="Pkinase"/>
    <property type="match status" value="1"/>
</dbReference>
<reference evidence="12" key="1">
    <citation type="journal article" date="2006" name="Science">
        <title>Ancient noncoding elements conserved in the human genome.</title>
        <authorList>
            <person name="Venkatesh B."/>
            <person name="Kirkness E.F."/>
            <person name="Loh Y.H."/>
            <person name="Halpern A.L."/>
            <person name="Lee A.P."/>
            <person name="Johnson J."/>
            <person name="Dandona N."/>
            <person name="Viswanathan L.D."/>
            <person name="Tay A."/>
            <person name="Venter J.C."/>
            <person name="Strausberg R.L."/>
            <person name="Brenner S."/>
        </authorList>
    </citation>
    <scope>NUCLEOTIDE SEQUENCE [LARGE SCALE GENOMIC DNA]</scope>
</reference>
<keyword evidence="4" id="KW-0597">Phosphoprotein</keyword>
<reference evidence="12" key="3">
    <citation type="journal article" date="2014" name="Nature">
        <title>Elephant shark genome provides unique insights into gnathostome evolution.</title>
        <authorList>
            <consortium name="International Elephant Shark Genome Sequencing Consortium"/>
            <person name="Venkatesh B."/>
            <person name="Lee A.P."/>
            <person name="Ravi V."/>
            <person name="Maurya A.K."/>
            <person name="Lian M.M."/>
            <person name="Swann J.B."/>
            <person name="Ohta Y."/>
            <person name="Flajnik M.F."/>
            <person name="Sutoh Y."/>
            <person name="Kasahara M."/>
            <person name="Hoon S."/>
            <person name="Gangu V."/>
            <person name="Roy S.W."/>
            <person name="Irimia M."/>
            <person name="Korzh V."/>
            <person name="Kondrychyn I."/>
            <person name="Lim Z.W."/>
            <person name="Tay B.H."/>
            <person name="Tohari S."/>
            <person name="Kong K.W."/>
            <person name="Ho S."/>
            <person name="Lorente-Galdos B."/>
            <person name="Quilez J."/>
            <person name="Marques-Bonet T."/>
            <person name="Raney B.J."/>
            <person name="Ingham P.W."/>
            <person name="Tay A."/>
            <person name="Hillier L.W."/>
            <person name="Minx P."/>
            <person name="Boehm T."/>
            <person name="Wilson R.K."/>
            <person name="Brenner S."/>
            <person name="Warren W.C."/>
        </authorList>
    </citation>
    <scope>NUCLEOTIDE SEQUENCE [LARGE SCALE GENOMIC DNA]</scope>
</reference>
<dbReference type="InterPro" id="IPR000719">
    <property type="entry name" value="Prot_kinase_dom"/>
</dbReference>
<evidence type="ECO:0000256" key="8">
    <source>
        <dbReference type="ARBA" id="ARBA00047307"/>
    </source>
</evidence>